<gene>
    <name evidence="2" type="primary">csl4</name>
    <name evidence="4" type="ORF">B7O98_06055</name>
</gene>
<comment type="caution">
    <text evidence="4">The sequence shown here is derived from an EMBL/GenBank/DDBJ whole genome shotgun (WGS) entry which is preliminary data.</text>
</comment>
<name>A0A2R7Y3Z2_9CREN</name>
<comment type="subcellular location">
    <subcellularLocation>
        <location evidence="2">Cytoplasm</location>
    </subcellularLocation>
</comment>
<dbReference type="GO" id="GO:0000178">
    <property type="term" value="C:exosome (RNase complex)"/>
    <property type="evidence" value="ECO:0007669"/>
    <property type="project" value="UniProtKB-KW"/>
</dbReference>
<evidence type="ECO:0000313" key="5">
    <source>
        <dbReference type="Proteomes" id="UP000244093"/>
    </source>
</evidence>
<dbReference type="GO" id="GO:0005737">
    <property type="term" value="C:cytoplasm"/>
    <property type="evidence" value="ECO:0007669"/>
    <property type="project" value="UniProtKB-SubCell"/>
</dbReference>
<protein>
    <recommendedName>
        <fullName evidence="2">Exosome complex component Csl4</fullName>
    </recommendedName>
</protein>
<keyword evidence="2" id="KW-0963">Cytoplasm</keyword>
<dbReference type="InterPro" id="IPR012340">
    <property type="entry name" value="NA-bd_OB-fold"/>
</dbReference>
<comment type="subunit">
    <text evidence="2">Component of the archaeal exosome complex. Forms a trimer of Rrp4 and/or Csl4 subunits. The trimer associates with an hexameric ring-like arrangement composed of 3 Rrp41-Rrp42 heterodimers. Interacts with DnaG.</text>
</comment>
<organism evidence="4 5">
    <name type="scientific">Zestosphaera tikiterensis</name>
    <dbReference type="NCBI Taxonomy" id="1973259"/>
    <lineage>
        <taxon>Archaea</taxon>
        <taxon>Thermoproteota</taxon>
        <taxon>Thermoprotei</taxon>
        <taxon>Desulfurococcales</taxon>
        <taxon>Desulfurococcaceae</taxon>
        <taxon>Zestosphaera</taxon>
    </lineage>
</organism>
<dbReference type="PANTHER" id="PTHR12686">
    <property type="entry name" value="3'-5' EXORIBONUCLEASE CSL4-RELATED"/>
    <property type="match status" value="1"/>
</dbReference>
<sequence>MKSVKRVEEISKLKLTPGDDVCVIEEFLPGAGAYEHKGLVKSAVVGTPKLDLNLRVVYVTPLSKKPSMPEAGSLVYGVVVLVKDEYAVVKIVCDAKGTRYSTPFTGVIHITQVSDKYVKSLYELLGLGDVVKAKVLNDSIPYNLTIKEARLGIVATSCRVCGGKLVKTGEGLKCSECGTVDKRRVSSEYGHIKCVI</sequence>
<dbReference type="PROSITE" id="PS50126">
    <property type="entry name" value="S1"/>
    <property type="match status" value="1"/>
</dbReference>
<dbReference type="Pfam" id="PF14382">
    <property type="entry name" value="ECR1_N"/>
    <property type="match status" value="1"/>
</dbReference>
<keyword evidence="2" id="KW-0479">Metal-binding</keyword>
<feature type="domain" description="S1 motif" evidence="3">
    <location>
        <begin position="72"/>
        <end position="137"/>
    </location>
</feature>
<evidence type="ECO:0000313" key="4">
    <source>
        <dbReference type="EMBL" id="PUA32230.1"/>
    </source>
</evidence>
<evidence type="ECO:0000256" key="2">
    <source>
        <dbReference type="HAMAP-Rule" id="MF_00975"/>
    </source>
</evidence>
<dbReference type="Proteomes" id="UP000244093">
    <property type="component" value="Unassembled WGS sequence"/>
</dbReference>
<feature type="binding site" evidence="2">
    <location>
        <position position="174"/>
    </location>
    <ligand>
        <name>Zn(2+)</name>
        <dbReference type="ChEBI" id="CHEBI:29105"/>
    </ligand>
</feature>
<feature type="binding site" evidence="2">
    <location>
        <position position="158"/>
    </location>
    <ligand>
        <name>Zn(2+)</name>
        <dbReference type="ChEBI" id="CHEBI:29105"/>
    </ligand>
</feature>
<dbReference type="GO" id="GO:0006396">
    <property type="term" value="P:RNA processing"/>
    <property type="evidence" value="ECO:0007669"/>
    <property type="project" value="InterPro"/>
</dbReference>
<comment type="function">
    <text evidence="2">Non-catalytic component of the exosome, which is a complex involved in RNA degradation. Increases the RNA binding and the efficiency of RNA degradation. Helpful for the interaction of the exosome with A-poor RNAs.</text>
</comment>
<dbReference type="SUPFAM" id="SSF50249">
    <property type="entry name" value="Nucleic acid-binding proteins"/>
    <property type="match status" value="1"/>
</dbReference>
<dbReference type="NCBIfam" id="NF034126">
    <property type="entry name" value="PRK09521.1"/>
    <property type="match status" value="1"/>
</dbReference>
<dbReference type="EMBL" id="NBVN01000004">
    <property type="protein sequence ID" value="PUA32230.1"/>
    <property type="molecule type" value="Genomic_DNA"/>
</dbReference>
<dbReference type="Gene3D" id="2.20.70.10">
    <property type="match status" value="1"/>
</dbReference>
<dbReference type="AlphaFoldDB" id="A0A2R7Y3Z2"/>
<dbReference type="SUPFAM" id="SSF110324">
    <property type="entry name" value="Ribosomal L27 protein-like"/>
    <property type="match status" value="1"/>
</dbReference>
<keyword evidence="1 2" id="KW-0271">Exosome</keyword>
<feature type="binding site" evidence="2">
    <location>
        <position position="161"/>
    </location>
    <ligand>
        <name>Zn(2+)</name>
        <dbReference type="ChEBI" id="CHEBI:29105"/>
    </ligand>
</feature>
<feature type="binding site" evidence="2">
    <location>
        <position position="177"/>
    </location>
    <ligand>
        <name>Zn(2+)</name>
        <dbReference type="ChEBI" id="CHEBI:29105"/>
    </ligand>
</feature>
<dbReference type="PANTHER" id="PTHR12686:SF8">
    <property type="entry name" value="EXOSOME COMPLEX COMPONENT CSL4"/>
    <property type="match status" value="1"/>
</dbReference>
<dbReference type="Gene3D" id="2.40.50.140">
    <property type="entry name" value="Nucleic acid-binding proteins"/>
    <property type="match status" value="1"/>
</dbReference>
<dbReference type="InterPro" id="IPR030850">
    <property type="entry name" value="Exosome_Csl4_arc"/>
</dbReference>
<evidence type="ECO:0000259" key="3">
    <source>
        <dbReference type="PROSITE" id="PS50126"/>
    </source>
</evidence>
<accession>A0A2R7Y3Z2</accession>
<reference evidence="4 5" key="1">
    <citation type="journal article" date="2018" name="Syst. Appl. Microbiol.">
        <title>A new symbiotic nanoarchaeote (Candidatus Nanoclepta minutus) and its host (Zestosphaera tikiterensis gen. nov., sp. nov.) from a New Zealand hot spring.</title>
        <authorList>
            <person name="St John E."/>
            <person name="Liu Y."/>
            <person name="Podar M."/>
            <person name="Stott M.B."/>
            <person name="Meneghin J."/>
            <person name="Chen Z."/>
            <person name="Lagutin K."/>
            <person name="Mitchell K."/>
            <person name="Reysenbach A.L."/>
        </authorList>
    </citation>
    <scope>NUCLEOTIDE SEQUENCE [LARGE SCALE GENOMIC DNA]</scope>
    <source>
        <strain evidence="4">NZ3</strain>
    </source>
</reference>
<dbReference type="InterPro" id="IPR025721">
    <property type="entry name" value="Exosome_cplx_N_dom"/>
</dbReference>
<keyword evidence="2" id="KW-0862">Zinc</keyword>
<comment type="similarity">
    <text evidence="2">Belongs to the CSL4 family.</text>
</comment>
<dbReference type="GO" id="GO:0006401">
    <property type="term" value="P:RNA catabolic process"/>
    <property type="evidence" value="ECO:0007669"/>
    <property type="project" value="UniProtKB-UniRule"/>
</dbReference>
<dbReference type="HAMAP" id="MF_00975">
    <property type="entry name" value="Exosome_Csl4"/>
    <property type="match status" value="1"/>
</dbReference>
<dbReference type="InterPro" id="IPR003029">
    <property type="entry name" value="S1_domain"/>
</dbReference>
<dbReference type="GO" id="GO:0008270">
    <property type="term" value="F:zinc ion binding"/>
    <property type="evidence" value="ECO:0007669"/>
    <property type="project" value="UniProtKB-UniRule"/>
</dbReference>
<dbReference type="Gene3D" id="2.40.50.100">
    <property type="match status" value="1"/>
</dbReference>
<dbReference type="InterPro" id="IPR039771">
    <property type="entry name" value="Csl4"/>
</dbReference>
<evidence type="ECO:0000256" key="1">
    <source>
        <dbReference type="ARBA" id="ARBA00022835"/>
    </source>
</evidence>
<dbReference type="GO" id="GO:0003676">
    <property type="term" value="F:nucleic acid binding"/>
    <property type="evidence" value="ECO:0007669"/>
    <property type="project" value="InterPro"/>
</dbReference>
<dbReference type="SMART" id="SM00316">
    <property type="entry name" value="S1"/>
    <property type="match status" value="1"/>
</dbReference>
<proteinExistence type="inferred from homology"/>